<sequence length="84" mass="9348">MTGSNFENTDLMGTVFSFCNLEKVVFKDSVLVGCVFEKCNLKETDFSSANIESVNFENSKIDKTILDIEGFIKFGNSKGFVLSK</sequence>
<gene>
    <name evidence="1" type="ORF">US62_C0009G0004</name>
</gene>
<proteinExistence type="predicted"/>
<comment type="caution">
    <text evidence="1">The sequence shown here is derived from an EMBL/GenBank/DDBJ whole genome shotgun (WGS) entry which is preliminary data.</text>
</comment>
<evidence type="ECO:0000313" key="2">
    <source>
        <dbReference type="Proteomes" id="UP000034603"/>
    </source>
</evidence>
<dbReference type="Proteomes" id="UP000034603">
    <property type="component" value="Unassembled WGS sequence"/>
</dbReference>
<dbReference type="EMBL" id="LBTR01000009">
    <property type="protein sequence ID" value="KKQ45773.1"/>
    <property type="molecule type" value="Genomic_DNA"/>
</dbReference>
<organism evidence="1 2">
    <name type="scientific">Candidatus Woesebacteria bacterium GW2011_GWA1_37_8</name>
    <dbReference type="NCBI Taxonomy" id="1618546"/>
    <lineage>
        <taxon>Bacteria</taxon>
        <taxon>Candidatus Woeseibacteriota</taxon>
    </lineage>
</organism>
<dbReference type="Pfam" id="PF13599">
    <property type="entry name" value="Pentapeptide_4"/>
    <property type="match status" value="1"/>
</dbReference>
<dbReference type="Gene3D" id="2.160.20.80">
    <property type="entry name" value="E3 ubiquitin-protein ligase SopA"/>
    <property type="match status" value="1"/>
</dbReference>
<reference evidence="1 2" key="1">
    <citation type="journal article" date="2015" name="Nature">
        <title>rRNA introns, odd ribosomes, and small enigmatic genomes across a large radiation of phyla.</title>
        <authorList>
            <person name="Brown C.T."/>
            <person name="Hug L.A."/>
            <person name="Thomas B.C."/>
            <person name="Sharon I."/>
            <person name="Castelle C.J."/>
            <person name="Singh A."/>
            <person name="Wilkins M.J."/>
            <person name="Williams K.H."/>
            <person name="Banfield J.F."/>
        </authorList>
    </citation>
    <scope>NUCLEOTIDE SEQUENCE [LARGE SCALE GENOMIC DNA]</scope>
</reference>
<accession>A0A0G0HRI9</accession>
<evidence type="ECO:0000313" key="1">
    <source>
        <dbReference type="EMBL" id="KKQ45773.1"/>
    </source>
</evidence>
<dbReference type="InterPro" id="IPR001646">
    <property type="entry name" value="5peptide_repeat"/>
</dbReference>
<dbReference type="SUPFAM" id="SSF141571">
    <property type="entry name" value="Pentapeptide repeat-like"/>
    <property type="match status" value="1"/>
</dbReference>
<evidence type="ECO:0008006" key="3">
    <source>
        <dbReference type="Google" id="ProtNLM"/>
    </source>
</evidence>
<name>A0A0G0HRI9_9BACT</name>
<protein>
    <recommendedName>
        <fullName evidence="3">Pentapeptide repeat protein</fullName>
    </recommendedName>
</protein>
<dbReference type="AlphaFoldDB" id="A0A0G0HRI9"/>